<dbReference type="Proteomes" id="UP000306378">
    <property type="component" value="Unassembled WGS sequence"/>
</dbReference>
<gene>
    <name evidence="1" type="ORF">FEK34_05965</name>
</gene>
<evidence type="ECO:0000313" key="2">
    <source>
        <dbReference type="Proteomes" id="UP000306378"/>
    </source>
</evidence>
<dbReference type="Pfam" id="PF14063">
    <property type="entry name" value="DUF4254"/>
    <property type="match status" value="1"/>
</dbReference>
<sequence>MDWRRAQLVHEIDRFVVLAVPVPFPGARIHTETIGRVIDRIAELTAMTYVALTAPSDTAYVDACAQLDELASAYQDLVDDLAAGTRRLPDHGL</sequence>
<reference evidence="1 2" key="1">
    <citation type="submission" date="2019-05" db="EMBL/GenBank/DDBJ databases">
        <title>Genomes sequences of two Nocardia cyriacigeorgica environmental isolates, type strains Nocardia asteroides ATCC 19247 and Nocardia cyriacigeorgica DSM 44484.</title>
        <authorList>
            <person name="Vautrin F."/>
            <person name="Bergeron E."/>
            <person name="Dubost A."/>
            <person name="Abrouk D."/>
            <person name="Rodriguez Nava V."/>
            <person name="Pujic P."/>
        </authorList>
    </citation>
    <scope>NUCLEOTIDE SEQUENCE [LARGE SCALE GENOMIC DNA]</scope>
    <source>
        <strain evidence="1 2">EML 446</strain>
    </source>
</reference>
<dbReference type="EMBL" id="VBUT01000002">
    <property type="protein sequence ID" value="TLF81188.1"/>
    <property type="molecule type" value="Genomic_DNA"/>
</dbReference>
<dbReference type="AlphaFoldDB" id="A0A5R8NY16"/>
<comment type="caution">
    <text evidence="1">The sequence shown here is derived from an EMBL/GenBank/DDBJ whole genome shotgun (WGS) entry which is preliminary data.</text>
</comment>
<organism evidence="1 2">
    <name type="scientific">Nocardia cyriacigeorgica</name>
    <dbReference type="NCBI Taxonomy" id="135487"/>
    <lineage>
        <taxon>Bacteria</taxon>
        <taxon>Bacillati</taxon>
        <taxon>Actinomycetota</taxon>
        <taxon>Actinomycetes</taxon>
        <taxon>Mycobacteriales</taxon>
        <taxon>Nocardiaceae</taxon>
        <taxon>Nocardia</taxon>
    </lineage>
</organism>
<proteinExistence type="predicted"/>
<name>A0A5R8NY16_9NOCA</name>
<dbReference type="InterPro" id="IPR025350">
    <property type="entry name" value="DUF4254"/>
</dbReference>
<evidence type="ECO:0000313" key="1">
    <source>
        <dbReference type="EMBL" id="TLF81188.1"/>
    </source>
</evidence>
<dbReference type="RefSeq" id="WP_138446813.1">
    <property type="nucleotide sequence ID" value="NZ_VBUT01000002.1"/>
</dbReference>
<protein>
    <submittedName>
        <fullName evidence="1">DUF4254 domain-containing protein</fullName>
    </submittedName>
</protein>
<accession>A0A5R8NY16</accession>